<dbReference type="Proteomes" id="UP000253437">
    <property type="component" value="Unassembled WGS sequence"/>
</dbReference>
<dbReference type="EMBL" id="QOUW02000007">
    <property type="protein sequence ID" value="RIW17907.1"/>
    <property type="molecule type" value="Genomic_DNA"/>
</dbReference>
<evidence type="ECO:0000313" key="1">
    <source>
        <dbReference type="EMBL" id="RIW17907.1"/>
    </source>
</evidence>
<accession>A0A8B3DK86</accession>
<organism evidence="1 2">
    <name type="scientific">Vibrio harveyi</name>
    <name type="common">Beneckea harveyi</name>
    <dbReference type="NCBI Taxonomy" id="669"/>
    <lineage>
        <taxon>Bacteria</taxon>
        <taxon>Pseudomonadati</taxon>
        <taxon>Pseudomonadota</taxon>
        <taxon>Gammaproteobacteria</taxon>
        <taxon>Vibrionales</taxon>
        <taxon>Vibrionaceae</taxon>
        <taxon>Vibrio</taxon>
    </lineage>
</organism>
<reference evidence="1 2" key="1">
    <citation type="submission" date="2018-08" db="EMBL/GenBank/DDBJ databases">
        <title>Vibrio harveyi strains pathogenic to white snook Centropomus viridis Lockington (1877) and potential probiotic bacteria.</title>
        <authorList>
            <person name="Soto-Rodriguez S."/>
            <person name="Gomez-Gil B."/>
            <person name="Lozano-Olvera R."/>
        </authorList>
    </citation>
    <scope>NUCLEOTIDE SEQUENCE [LARGE SCALE GENOMIC DNA]</scope>
    <source>
        <strain evidence="1 2">CAIM 1508</strain>
    </source>
</reference>
<gene>
    <name evidence="1" type="ORF">DS957_003840</name>
</gene>
<dbReference type="AlphaFoldDB" id="A0A8B3DK86"/>
<proteinExistence type="predicted"/>
<evidence type="ECO:0000313" key="2">
    <source>
        <dbReference type="Proteomes" id="UP000253437"/>
    </source>
</evidence>
<sequence length="63" mass="7164">MRQITQKYRDVGLIRTLADAFKANRTARLGTKILKPESYRVFPDGVEFTCTVLGEVSGEGFRR</sequence>
<name>A0A8B3DK86_VIBHA</name>
<comment type="caution">
    <text evidence="1">The sequence shown here is derived from an EMBL/GenBank/DDBJ whole genome shotgun (WGS) entry which is preliminary data.</text>
</comment>
<protein>
    <submittedName>
        <fullName evidence="1">Uncharacterized protein</fullName>
    </submittedName>
</protein>